<dbReference type="KEGG" id="mros:EHO51_09645"/>
<accession>A0A3G8M980</accession>
<evidence type="ECO:0000313" key="1">
    <source>
        <dbReference type="EMBL" id="AZG78579.1"/>
    </source>
</evidence>
<sequence length="193" mass="22078">MVSEIENAPDFSRKRQRLAALVAEFGYDVSKVILSLQKKTFNYLGQSFTSEGQSFPDGRIEIYYDPQMSDARLGCCLAHELQHVRYFVVRDAYRAEPSDGPLHRRFAKYVPELLAAQRGVSIYSNEHWDAWKSDAPPRLFSLELEEGESEPINETIAEVAKALYNWGPDVRINALWKEMHDAINEEHAALRSA</sequence>
<gene>
    <name evidence="1" type="ORF">EHO51_09645</name>
</gene>
<protein>
    <submittedName>
        <fullName evidence="1">Uncharacterized protein</fullName>
    </submittedName>
</protein>
<proteinExistence type="predicted"/>
<name>A0A3G8M980_9HYPH</name>
<dbReference type="AlphaFoldDB" id="A0A3G8M980"/>
<dbReference type="EMBL" id="CP034086">
    <property type="protein sequence ID" value="AZG78579.1"/>
    <property type="molecule type" value="Genomic_DNA"/>
</dbReference>
<organism evidence="1 2">
    <name type="scientific">Methylocystis rosea</name>
    <dbReference type="NCBI Taxonomy" id="173366"/>
    <lineage>
        <taxon>Bacteria</taxon>
        <taxon>Pseudomonadati</taxon>
        <taxon>Pseudomonadota</taxon>
        <taxon>Alphaproteobacteria</taxon>
        <taxon>Hyphomicrobiales</taxon>
        <taxon>Methylocystaceae</taxon>
        <taxon>Methylocystis</taxon>
    </lineage>
</organism>
<reference evidence="1 2" key="1">
    <citation type="submission" date="2018-11" db="EMBL/GenBank/DDBJ databases">
        <title>Genome squencing of methanotrophic bacteria isolated from alkaline groundwater in Korea.</title>
        <authorList>
            <person name="Nguyen L.N."/>
        </authorList>
    </citation>
    <scope>NUCLEOTIDE SEQUENCE [LARGE SCALE GENOMIC DNA]</scope>
    <source>
        <strain evidence="1 2">GW6</strain>
    </source>
</reference>
<evidence type="ECO:0000313" key="2">
    <source>
        <dbReference type="Proteomes" id="UP000273982"/>
    </source>
</evidence>
<dbReference type="Proteomes" id="UP000273982">
    <property type="component" value="Chromosome"/>
</dbReference>